<comment type="caution">
    <text evidence="2">The sequence shown here is derived from an EMBL/GenBank/DDBJ whole genome shotgun (WGS) entry which is preliminary data.</text>
</comment>
<name>A0A9W7LAG3_9STRA</name>
<keyword evidence="3" id="KW-1185">Reference proteome</keyword>
<feature type="compositionally biased region" description="Basic and acidic residues" evidence="1">
    <location>
        <begin position="42"/>
        <end position="55"/>
    </location>
</feature>
<protein>
    <submittedName>
        <fullName evidence="2">Uncharacterized protein</fullName>
    </submittedName>
</protein>
<sequence length="688" mass="76956">MRYSKRISRVIWRGGGETGGVDVDDEGNEEIGEDALEEEAWEETKGGVRDKDKEVSSSSNDEFVVFEPDSPPPRPKLVNSEEDNTGDIKRDIKGDNKEPHNGVTAVVEGGSSGEEGGKNKAGNEAEPNGETRRERRARKRRERDERRRLRREEKRQKQMMQMEQEGGVLRETVPQIKAKSEEFPTISTAAKPTTRIRIMRKSFARYTGVHGFFSMKYSDATPKNPDEEAAAELLRKRLELIQVARERSMRLDITDIEAREQLQRAKKESVEKTTTMTIPELEPPTLSPPSTSSPLPPSVQAKLAKEQLENITRTMQYHSKQLRELAIEKDEIQNSPNPLRNASFVTDELIDEYIESLCHDNRLTLLNHTEIWSEGEDETEEEDGIGDDIFKPAMRKENSHVTNSGGSWILRQTLGRDRSIGEKLGETIETVVYRVVAKSVMNGICSAVGALHGISLMDTGDIRVYAVPSPNVKLPGGSSPTDAAMYAQHLMRAAIEKNSAGKGGAAQQASNPHFIQRQAITEELLSHCQVSAPLLKLFPIKFQRALLGNVISIVTSIVSDAVGNTRVRILGHKLTLDFSPVSEQDALEYLRKQIQQQQSQQRKMKREHLEEAVNTIADKLAHELKFLDKVHHRLLGSGLLRVQVATLLARIILTLVDDLVGGFKIDFWGGPRILAGLEIRAEENLIVA</sequence>
<evidence type="ECO:0000313" key="3">
    <source>
        <dbReference type="Proteomes" id="UP001165065"/>
    </source>
</evidence>
<dbReference type="AlphaFoldDB" id="A0A9W7LAG3"/>
<evidence type="ECO:0000313" key="2">
    <source>
        <dbReference type="EMBL" id="GMI41853.1"/>
    </source>
</evidence>
<evidence type="ECO:0000256" key="1">
    <source>
        <dbReference type="SAM" id="MobiDB-lite"/>
    </source>
</evidence>
<feature type="region of interest" description="Disordered" evidence="1">
    <location>
        <begin position="279"/>
        <end position="298"/>
    </location>
</feature>
<feature type="compositionally biased region" description="Basic and acidic residues" evidence="1">
    <location>
        <begin position="115"/>
        <end position="133"/>
    </location>
</feature>
<feature type="compositionally biased region" description="Basic and acidic residues" evidence="1">
    <location>
        <begin position="86"/>
        <end position="100"/>
    </location>
</feature>
<dbReference type="Proteomes" id="UP001165065">
    <property type="component" value="Unassembled WGS sequence"/>
</dbReference>
<accession>A0A9W7LAG3</accession>
<gene>
    <name evidence="2" type="ORF">TrCOL_g3726</name>
</gene>
<dbReference type="EMBL" id="BRYA01000158">
    <property type="protein sequence ID" value="GMI41853.1"/>
    <property type="molecule type" value="Genomic_DNA"/>
</dbReference>
<feature type="region of interest" description="Disordered" evidence="1">
    <location>
        <begin position="13"/>
        <end position="164"/>
    </location>
</feature>
<reference evidence="3" key="1">
    <citation type="journal article" date="2023" name="Commun. Biol.">
        <title>Genome analysis of Parmales, the sister group of diatoms, reveals the evolutionary specialization of diatoms from phago-mixotrophs to photoautotrophs.</title>
        <authorList>
            <person name="Ban H."/>
            <person name="Sato S."/>
            <person name="Yoshikawa S."/>
            <person name="Yamada K."/>
            <person name="Nakamura Y."/>
            <person name="Ichinomiya M."/>
            <person name="Sato N."/>
            <person name="Blanc-Mathieu R."/>
            <person name="Endo H."/>
            <person name="Kuwata A."/>
            <person name="Ogata H."/>
        </authorList>
    </citation>
    <scope>NUCLEOTIDE SEQUENCE [LARGE SCALE GENOMIC DNA]</scope>
</reference>
<dbReference type="OrthoDB" id="194000at2759"/>
<proteinExistence type="predicted"/>
<feature type="compositionally biased region" description="Acidic residues" evidence="1">
    <location>
        <begin position="22"/>
        <end position="41"/>
    </location>
</feature>
<organism evidence="2 3">
    <name type="scientific">Triparma columacea</name>
    <dbReference type="NCBI Taxonomy" id="722753"/>
    <lineage>
        <taxon>Eukaryota</taxon>
        <taxon>Sar</taxon>
        <taxon>Stramenopiles</taxon>
        <taxon>Ochrophyta</taxon>
        <taxon>Bolidophyceae</taxon>
        <taxon>Parmales</taxon>
        <taxon>Triparmaceae</taxon>
        <taxon>Triparma</taxon>
    </lineage>
</organism>
<feature type="compositionally biased region" description="Basic and acidic residues" evidence="1">
    <location>
        <begin position="142"/>
        <end position="156"/>
    </location>
</feature>